<sequence>MSGVLICMKIEGHGLVLALACRHHQNLHLAAPTNIPNMGDIPPNFNTDIYQYHHIHIYNLIIFYNKDFGIVANDILSQ</sequence>
<organism evidence="1 2">
    <name type="scientific">Russula ochroleuca</name>
    <dbReference type="NCBI Taxonomy" id="152965"/>
    <lineage>
        <taxon>Eukaryota</taxon>
        <taxon>Fungi</taxon>
        <taxon>Dikarya</taxon>
        <taxon>Basidiomycota</taxon>
        <taxon>Agaricomycotina</taxon>
        <taxon>Agaricomycetes</taxon>
        <taxon>Russulales</taxon>
        <taxon>Russulaceae</taxon>
        <taxon>Russula</taxon>
    </lineage>
</organism>
<dbReference type="AlphaFoldDB" id="A0A9P5MR16"/>
<keyword evidence="2" id="KW-1185">Reference proteome</keyword>
<comment type="caution">
    <text evidence="1">The sequence shown here is derived from an EMBL/GenBank/DDBJ whole genome shotgun (WGS) entry which is preliminary data.</text>
</comment>
<name>A0A9P5MR16_9AGAM</name>
<proteinExistence type="predicted"/>
<reference evidence="1" key="1">
    <citation type="submission" date="2019-10" db="EMBL/GenBank/DDBJ databases">
        <authorList>
            <consortium name="DOE Joint Genome Institute"/>
            <person name="Kuo A."/>
            <person name="Miyauchi S."/>
            <person name="Kiss E."/>
            <person name="Drula E."/>
            <person name="Kohler A."/>
            <person name="Sanchez-Garcia M."/>
            <person name="Andreopoulos B."/>
            <person name="Barry K.W."/>
            <person name="Bonito G."/>
            <person name="Buee M."/>
            <person name="Carver A."/>
            <person name="Chen C."/>
            <person name="Cichocki N."/>
            <person name="Clum A."/>
            <person name="Culley D."/>
            <person name="Crous P.W."/>
            <person name="Fauchery L."/>
            <person name="Girlanda M."/>
            <person name="Hayes R."/>
            <person name="Keri Z."/>
            <person name="LaButti K."/>
            <person name="Lipzen A."/>
            <person name="Lombard V."/>
            <person name="Magnuson J."/>
            <person name="Maillard F."/>
            <person name="Morin E."/>
            <person name="Murat C."/>
            <person name="Nolan M."/>
            <person name="Ohm R."/>
            <person name="Pangilinan J."/>
            <person name="Pereira M."/>
            <person name="Perotto S."/>
            <person name="Peter M."/>
            <person name="Riley R."/>
            <person name="Sitrit Y."/>
            <person name="Stielow B."/>
            <person name="Szollosi G."/>
            <person name="Zifcakova L."/>
            <person name="Stursova M."/>
            <person name="Spatafora J.W."/>
            <person name="Tedersoo L."/>
            <person name="Vaario L.-M."/>
            <person name="Yamada A."/>
            <person name="Yan M."/>
            <person name="Wang P."/>
            <person name="Xu J."/>
            <person name="Bruns T."/>
            <person name="Baldrian P."/>
            <person name="Vilgalys R."/>
            <person name="Henrissat B."/>
            <person name="Grigoriev I.V."/>
            <person name="Hibbett D."/>
            <person name="Nagy L.G."/>
            <person name="Martin F.M."/>
        </authorList>
    </citation>
    <scope>NUCLEOTIDE SEQUENCE</scope>
    <source>
        <strain evidence="1">Prilba</strain>
    </source>
</reference>
<dbReference type="OrthoDB" id="3047760at2759"/>
<evidence type="ECO:0000313" key="1">
    <source>
        <dbReference type="EMBL" id="KAF8472964.1"/>
    </source>
</evidence>
<accession>A0A9P5MR16</accession>
<evidence type="ECO:0000313" key="2">
    <source>
        <dbReference type="Proteomes" id="UP000759537"/>
    </source>
</evidence>
<protein>
    <submittedName>
        <fullName evidence="1">Uncharacterized protein</fullName>
    </submittedName>
</protein>
<gene>
    <name evidence="1" type="ORF">DFH94DRAFT_145705</name>
</gene>
<dbReference type="EMBL" id="WHVB01000019">
    <property type="protein sequence ID" value="KAF8472964.1"/>
    <property type="molecule type" value="Genomic_DNA"/>
</dbReference>
<reference evidence="1" key="2">
    <citation type="journal article" date="2020" name="Nat. Commun.">
        <title>Large-scale genome sequencing of mycorrhizal fungi provides insights into the early evolution of symbiotic traits.</title>
        <authorList>
            <person name="Miyauchi S."/>
            <person name="Kiss E."/>
            <person name="Kuo A."/>
            <person name="Drula E."/>
            <person name="Kohler A."/>
            <person name="Sanchez-Garcia M."/>
            <person name="Morin E."/>
            <person name="Andreopoulos B."/>
            <person name="Barry K.W."/>
            <person name="Bonito G."/>
            <person name="Buee M."/>
            <person name="Carver A."/>
            <person name="Chen C."/>
            <person name="Cichocki N."/>
            <person name="Clum A."/>
            <person name="Culley D."/>
            <person name="Crous P.W."/>
            <person name="Fauchery L."/>
            <person name="Girlanda M."/>
            <person name="Hayes R.D."/>
            <person name="Keri Z."/>
            <person name="LaButti K."/>
            <person name="Lipzen A."/>
            <person name="Lombard V."/>
            <person name="Magnuson J."/>
            <person name="Maillard F."/>
            <person name="Murat C."/>
            <person name="Nolan M."/>
            <person name="Ohm R.A."/>
            <person name="Pangilinan J."/>
            <person name="Pereira M.F."/>
            <person name="Perotto S."/>
            <person name="Peter M."/>
            <person name="Pfister S."/>
            <person name="Riley R."/>
            <person name="Sitrit Y."/>
            <person name="Stielow J.B."/>
            <person name="Szollosi G."/>
            <person name="Zifcakova L."/>
            <person name="Stursova M."/>
            <person name="Spatafora J.W."/>
            <person name="Tedersoo L."/>
            <person name="Vaario L.M."/>
            <person name="Yamada A."/>
            <person name="Yan M."/>
            <person name="Wang P."/>
            <person name="Xu J."/>
            <person name="Bruns T."/>
            <person name="Baldrian P."/>
            <person name="Vilgalys R."/>
            <person name="Dunand C."/>
            <person name="Henrissat B."/>
            <person name="Grigoriev I.V."/>
            <person name="Hibbett D."/>
            <person name="Nagy L.G."/>
            <person name="Martin F.M."/>
        </authorList>
    </citation>
    <scope>NUCLEOTIDE SEQUENCE</scope>
    <source>
        <strain evidence="1">Prilba</strain>
    </source>
</reference>
<dbReference type="Proteomes" id="UP000759537">
    <property type="component" value="Unassembled WGS sequence"/>
</dbReference>